<name>A0AAN8ILG0_TRICO</name>
<gene>
    <name evidence="1" type="ORF">GCK32_005457</name>
</gene>
<comment type="caution">
    <text evidence="1">The sequence shown here is derived from an EMBL/GenBank/DDBJ whole genome shotgun (WGS) entry which is preliminary data.</text>
</comment>
<proteinExistence type="predicted"/>
<dbReference type="Proteomes" id="UP001331761">
    <property type="component" value="Unassembled WGS sequence"/>
</dbReference>
<dbReference type="AlphaFoldDB" id="A0AAN8ILG0"/>
<dbReference type="EMBL" id="WIXE01010081">
    <property type="protein sequence ID" value="KAK5977896.1"/>
    <property type="molecule type" value="Genomic_DNA"/>
</dbReference>
<sequence length="102" mass="11192">VGDSCEREIDATDPLRPSANELSGAKLLLRRAIKELSPDVQPTVPGQVLRNHKLVKTTHDPKRGRSCEPRLGTAASQNTFVIETERRRPLVLPVGLTEGRSS</sequence>
<evidence type="ECO:0000313" key="1">
    <source>
        <dbReference type="EMBL" id="KAK5977896.1"/>
    </source>
</evidence>
<keyword evidence="2" id="KW-1185">Reference proteome</keyword>
<protein>
    <submittedName>
        <fullName evidence="1">Uncharacterized protein</fullName>
    </submittedName>
</protein>
<feature type="non-terminal residue" evidence="1">
    <location>
        <position position="1"/>
    </location>
</feature>
<evidence type="ECO:0000313" key="2">
    <source>
        <dbReference type="Proteomes" id="UP001331761"/>
    </source>
</evidence>
<organism evidence="1 2">
    <name type="scientific">Trichostrongylus colubriformis</name>
    <name type="common">Black scour worm</name>
    <dbReference type="NCBI Taxonomy" id="6319"/>
    <lineage>
        <taxon>Eukaryota</taxon>
        <taxon>Metazoa</taxon>
        <taxon>Ecdysozoa</taxon>
        <taxon>Nematoda</taxon>
        <taxon>Chromadorea</taxon>
        <taxon>Rhabditida</taxon>
        <taxon>Rhabditina</taxon>
        <taxon>Rhabditomorpha</taxon>
        <taxon>Strongyloidea</taxon>
        <taxon>Trichostrongylidae</taxon>
        <taxon>Trichostrongylus</taxon>
    </lineage>
</organism>
<accession>A0AAN8ILG0</accession>
<reference evidence="1 2" key="1">
    <citation type="submission" date="2019-10" db="EMBL/GenBank/DDBJ databases">
        <title>Assembly and Annotation for the nematode Trichostrongylus colubriformis.</title>
        <authorList>
            <person name="Martin J."/>
        </authorList>
    </citation>
    <scope>NUCLEOTIDE SEQUENCE [LARGE SCALE GENOMIC DNA]</scope>
    <source>
        <strain evidence="1">G859</strain>
        <tissue evidence="1">Whole worm</tissue>
    </source>
</reference>